<sequence>MAGTSHGPLSGQTGPVTLPPLLSPCEEALRGLMAGQGDLRPCLGVLVPLLFALARRLQLPEATLEMAVGDALQDIRQHCGCWPHTRLPAQVWVLAVARRRFLTGAGQ</sequence>
<comment type="caution">
    <text evidence="1">The sequence shown here is derived from an EMBL/GenBank/DDBJ whole genome shotgun (WGS) entry which is preliminary data.</text>
</comment>
<evidence type="ECO:0000313" key="2">
    <source>
        <dbReference type="Proteomes" id="UP001500191"/>
    </source>
</evidence>
<reference evidence="1 2" key="1">
    <citation type="journal article" date="2019" name="Int. J. Syst. Evol. Microbiol.">
        <title>The Global Catalogue of Microorganisms (GCM) 10K type strain sequencing project: providing services to taxonomists for standard genome sequencing and annotation.</title>
        <authorList>
            <consortium name="The Broad Institute Genomics Platform"/>
            <consortium name="The Broad Institute Genome Sequencing Center for Infectious Disease"/>
            <person name="Wu L."/>
            <person name="Ma J."/>
        </authorList>
    </citation>
    <scope>NUCLEOTIDE SEQUENCE [LARGE SCALE GENOMIC DNA]</scope>
    <source>
        <strain evidence="1 2">JCM 14368</strain>
    </source>
</reference>
<proteinExistence type="predicted"/>
<organism evidence="1 2">
    <name type="scientific">Deinococcus depolymerans</name>
    <dbReference type="NCBI Taxonomy" id="392408"/>
    <lineage>
        <taxon>Bacteria</taxon>
        <taxon>Thermotogati</taxon>
        <taxon>Deinococcota</taxon>
        <taxon>Deinococci</taxon>
        <taxon>Deinococcales</taxon>
        <taxon>Deinococcaceae</taxon>
        <taxon>Deinococcus</taxon>
    </lineage>
</organism>
<dbReference type="Proteomes" id="UP001500191">
    <property type="component" value="Unassembled WGS sequence"/>
</dbReference>
<dbReference type="EMBL" id="BAAADB010000001">
    <property type="protein sequence ID" value="GAA0496915.1"/>
    <property type="molecule type" value="Genomic_DNA"/>
</dbReference>
<gene>
    <name evidence="1" type="ORF">GCM10008937_00020</name>
</gene>
<name>A0ABN1BFV5_9DEIO</name>
<keyword evidence="2" id="KW-1185">Reference proteome</keyword>
<evidence type="ECO:0008006" key="3">
    <source>
        <dbReference type="Google" id="ProtNLM"/>
    </source>
</evidence>
<accession>A0ABN1BFV5</accession>
<evidence type="ECO:0000313" key="1">
    <source>
        <dbReference type="EMBL" id="GAA0496915.1"/>
    </source>
</evidence>
<protein>
    <recommendedName>
        <fullName evidence="3">RNA polymerase sigma-70 region 2 domain-containing protein</fullName>
    </recommendedName>
</protein>